<evidence type="ECO:0000256" key="1">
    <source>
        <dbReference type="SAM" id="Coils"/>
    </source>
</evidence>
<proteinExistence type="predicted"/>
<feature type="coiled-coil region" evidence="1">
    <location>
        <begin position="73"/>
        <end position="100"/>
    </location>
</feature>
<reference evidence="3 4" key="1">
    <citation type="submission" date="2019-09" db="EMBL/GenBank/DDBJ databases">
        <title>Isolation of a novel species in the genus Cupriavidus from patients with sepsis using whole genome sequencing.</title>
        <authorList>
            <person name="Kweon O.J."/>
            <person name="Lee M.-K."/>
        </authorList>
    </citation>
    <scope>NUCLEOTIDE SEQUENCE [LARGE SCALE GENOMIC DNA]</scope>
    <source>
        <strain evidence="3 4">MKL-01</strain>
    </source>
</reference>
<dbReference type="Proteomes" id="UP000324324">
    <property type="component" value="Unassembled WGS sequence"/>
</dbReference>
<evidence type="ECO:0000313" key="4">
    <source>
        <dbReference type="Proteomes" id="UP000324324"/>
    </source>
</evidence>
<feature type="coiled-coil region" evidence="1">
    <location>
        <begin position="4"/>
        <end position="41"/>
    </location>
</feature>
<dbReference type="AlphaFoldDB" id="A0A5M8ADI0"/>
<keyword evidence="1" id="KW-0175">Coiled coil</keyword>
<dbReference type="RefSeq" id="WP_149316170.1">
    <property type="nucleotide sequence ID" value="NZ_CP080294.1"/>
</dbReference>
<protein>
    <submittedName>
        <fullName evidence="3">Uncharacterized protein</fullName>
    </submittedName>
</protein>
<organism evidence="3 4">
    <name type="scientific">Cupriavidus cauae</name>
    <dbReference type="NCBI Taxonomy" id="2608999"/>
    <lineage>
        <taxon>Bacteria</taxon>
        <taxon>Pseudomonadati</taxon>
        <taxon>Pseudomonadota</taxon>
        <taxon>Betaproteobacteria</taxon>
        <taxon>Burkholderiales</taxon>
        <taxon>Burkholderiaceae</taxon>
        <taxon>Cupriavidus</taxon>
    </lineage>
</organism>
<evidence type="ECO:0000256" key="2">
    <source>
        <dbReference type="SAM" id="MobiDB-lite"/>
    </source>
</evidence>
<gene>
    <name evidence="3" type="ORF">F1599_16215</name>
</gene>
<name>A0A5M8ADI0_9BURK</name>
<feature type="region of interest" description="Disordered" evidence="2">
    <location>
        <begin position="101"/>
        <end position="133"/>
    </location>
</feature>
<keyword evidence="4" id="KW-1185">Reference proteome</keyword>
<sequence length="133" mass="15434">MEEEQLWKQAVETLERLRATLQKEMNDWAEIERRIDDLQVRATRDPKAAQELAALAAFLDASRNNGDDIQGRMEQLQAMIKEMNLRAAQDRREIERYKQKVFGARGEEQQTAPVPPRAGSTAEKPKKRVRRFA</sequence>
<evidence type="ECO:0000313" key="3">
    <source>
        <dbReference type="EMBL" id="KAA6120732.1"/>
    </source>
</evidence>
<comment type="caution">
    <text evidence="3">The sequence shown here is derived from an EMBL/GenBank/DDBJ whole genome shotgun (WGS) entry which is preliminary data.</text>
</comment>
<dbReference type="EMBL" id="VWRN01000045">
    <property type="protein sequence ID" value="KAA6120732.1"/>
    <property type="molecule type" value="Genomic_DNA"/>
</dbReference>
<accession>A0A5M8ADI0</accession>